<comment type="caution">
    <text evidence="2">The sequence shown here is derived from an EMBL/GenBank/DDBJ whole genome shotgun (WGS) entry which is preliminary data.</text>
</comment>
<evidence type="ECO:0000313" key="1">
    <source>
        <dbReference type="EMBL" id="MDC5739192.1"/>
    </source>
</evidence>
<reference evidence="2 3" key="1">
    <citation type="submission" date="2016-03" db="EMBL/GenBank/DDBJ databases">
        <title>Draft genome sequence of the Vibrio tubiashii subs. europaeus.</title>
        <authorList>
            <person name="Spinard E."/>
            <person name="Dubert J."/>
            <person name="Nelson D.R."/>
            <person name="Barja J.L."/>
        </authorList>
    </citation>
    <scope>NUCLEOTIDE SEQUENCE [LARGE SCALE GENOMIC DNA]</scope>
    <source>
        <strain evidence="3">PP-638</strain>
        <strain evidence="2">PP2-638</strain>
    </source>
</reference>
<dbReference type="AlphaFoldDB" id="A0A178J8S4"/>
<dbReference type="EMBL" id="LUAX01000007">
    <property type="protein sequence ID" value="OAM97938.1"/>
    <property type="molecule type" value="Genomic_DNA"/>
</dbReference>
<accession>A0A178J8S4</accession>
<sequence length="349" mass="38833">MYLKHNISALSLLAAICGGIVWLYDQDEDLSSEAKPFVVSVNAQSRATNKPQIEETTAQQNVDDGLSTPALTSISLPLKQVAYMHQQKLQYPPYSQPITSDDSPYLNWNEFIELPLPVLDGNSMASLSVKKFRHFYPDEIEVVLKTSEPLISTVLEVVSVEEQKILASLPSSSKQWSIVPDPNWPEEIRLVANLDFELGEDVVSADIRLYHPVATILSVGQSYASGPDMLLPVILDVSQAGIYRVRANLYQSEGKAIASLVQKQHLSEGDQTLELKAFKSVLPKGSNNFELRNIVVERMSGYPGEKTGYGLSESESYPVGTFNSETLSDEEYQMSEQERQQVAFLEQLL</sequence>
<evidence type="ECO:0000313" key="2">
    <source>
        <dbReference type="EMBL" id="OAM97938.1"/>
    </source>
</evidence>
<proteinExistence type="predicted"/>
<name>A0A178J8S4_9VIBR</name>
<dbReference type="Proteomes" id="UP001150001">
    <property type="component" value="Unassembled WGS sequence"/>
</dbReference>
<dbReference type="RefSeq" id="WP_069669102.1">
    <property type="nucleotide sequence ID" value="NZ_JAPFIM010000018.1"/>
</dbReference>
<reference evidence="1" key="2">
    <citation type="submission" date="2022-11" db="EMBL/GenBank/DDBJ databases">
        <title>Role of the vibriolysin VemA secreted by the emergent pathogen Vibrio europaeus in the colonization of Manila clam mucus.</title>
        <authorList>
            <person name="Martinez C."/>
            <person name="Rodriguez S."/>
            <person name="Vences A."/>
            <person name="Barja J.L."/>
            <person name="Toranzo A.E."/>
            <person name="Dubert J."/>
        </authorList>
    </citation>
    <scope>NUCLEOTIDE SEQUENCE</scope>
    <source>
        <strain evidence="1">3454</strain>
    </source>
</reference>
<keyword evidence="4" id="KW-1185">Reference proteome</keyword>
<dbReference type="Proteomes" id="UP000094761">
    <property type="component" value="Unassembled WGS sequence"/>
</dbReference>
<dbReference type="OrthoDB" id="5759974at2"/>
<protein>
    <submittedName>
        <fullName evidence="2">Uncharacterized protein</fullName>
    </submittedName>
</protein>
<dbReference type="GeneID" id="78078139"/>
<organism evidence="2 3">
    <name type="scientific">Vibrio europaeus</name>
    <dbReference type="NCBI Taxonomy" id="300876"/>
    <lineage>
        <taxon>Bacteria</taxon>
        <taxon>Pseudomonadati</taxon>
        <taxon>Pseudomonadota</taxon>
        <taxon>Gammaproteobacteria</taxon>
        <taxon>Vibrionales</taxon>
        <taxon>Vibrionaceae</taxon>
        <taxon>Vibrio</taxon>
        <taxon>Vibrio oreintalis group</taxon>
    </lineage>
</organism>
<evidence type="ECO:0000313" key="4">
    <source>
        <dbReference type="Proteomes" id="UP001150001"/>
    </source>
</evidence>
<gene>
    <name evidence="2" type="ORF">AZ468_20640</name>
    <name evidence="1" type="ORF">OPW20_03880</name>
</gene>
<evidence type="ECO:0000313" key="3">
    <source>
        <dbReference type="Proteomes" id="UP000094761"/>
    </source>
</evidence>
<dbReference type="EMBL" id="JAPFIT010000010">
    <property type="protein sequence ID" value="MDC5739192.1"/>
    <property type="molecule type" value="Genomic_DNA"/>
</dbReference>